<keyword evidence="2" id="KW-1185">Reference proteome</keyword>
<sequence length="149" mass="16491">MVIISPISSLKSADLVPGGVQLCERDLRRKIPTVIAGDMRCALTKSAVHQVIAFIRLQNASKPTSTQIGGKSRKLKIDLVWLLNELLLNLNLVWDEIPLVTYTLAVPTSLILSWSTWCNARMLEVPVVQELGGNSEISAHNKMYALRTI</sequence>
<evidence type="ECO:0000313" key="1">
    <source>
        <dbReference type="EMBL" id="KAF9521280.1"/>
    </source>
</evidence>
<proteinExistence type="predicted"/>
<accession>A0A9P6BD59</accession>
<comment type="caution">
    <text evidence="1">The sequence shown here is derived from an EMBL/GenBank/DDBJ whole genome shotgun (WGS) entry which is preliminary data.</text>
</comment>
<organism evidence="1 2">
    <name type="scientific">Crepidotus variabilis</name>
    <dbReference type="NCBI Taxonomy" id="179855"/>
    <lineage>
        <taxon>Eukaryota</taxon>
        <taxon>Fungi</taxon>
        <taxon>Dikarya</taxon>
        <taxon>Basidiomycota</taxon>
        <taxon>Agaricomycotina</taxon>
        <taxon>Agaricomycetes</taxon>
        <taxon>Agaricomycetidae</taxon>
        <taxon>Agaricales</taxon>
        <taxon>Agaricineae</taxon>
        <taxon>Crepidotaceae</taxon>
        <taxon>Crepidotus</taxon>
    </lineage>
</organism>
<dbReference type="EMBL" id="MU158165">
    <property type="protein sequence ID" value="KAF9521280.1"/>
    <property type="molecule type" value="Genomic_DNA"/>
</dbReference>
<evidence type="ECO:0000313" key="2">
    <source>
        <dbReference type="Proteomes" id="UP000807306"/>
    </source>
</evidence>
<dbReference type="AlphaFoldDB" id="A0A9P6BD59"/>
<protein>
    <submittedName>
        <fullName evidence="1">Uncharacterized protein</fullName>
    </submittedName>
</protein>
<gene>
    <name evidence="1" type="ORF">CPB83DRAFT_887957</name>
</gene>
<name>A0A9P6BD59_9AGAR</name>
<dbReference type="Proteomes" id="UP000807306">
    <property type="component" value="Unassembled WGS sequence"/>
</dbReference>
<reference evidence="1" key="1">
    <citation type="submission" date="2020-11" db="EMBL/GenBank/DDBJ databases">
        <authorList>
            <consortium name="DOE Joint Genome Institute"/>
            <person name="Ahrendt S."/>
            <person name="Riley R."/>
            <person name="Andreopoulos W."/>
            <person name="Labutti K."/>
            <person name="Pangilinan J."/>
            <person name="Ruiz-Duenas F.J."/>
            <person name="Barrasa J.M."/>
            <person name="Sanchez-Garcia M."/>
            <person name="Camarero S."/>
            <person name="Miyauchi S."/>
            <person name="Serrano A."/>
            <person name="Linde D."/>
            <person name="Babiker R."/>
            <person name="Drula E."/>
            <person name="Ayuso-Fernandez I."/>
            <person name="Pacheco R."/>
            <person name="Padilla G."/>
            <person name="Ferreira P."/>
            <person name="Barriuso J."/>
            <person name="Kellner H."/>
            <person name="Castanera R."/>
            <person name="Alfaro M."/>
            <person name="Ramirez L."/>
            <person name="Pisabarro A.G."/>
            <person name="Kuo A."/>
            <person name="Tritt A."/>
            <person name="Lipzen A."/>
            <person name="He G."/>
            <person name="Yan M."/>
            <person name="Ng V."/>
            <person name="Cullen D."/>
            <person name="Martin F."/>
            <person name="Rosso M.-N."/>
            <person name="Henrissat B."/>
            <person name="Hibbett D."/>
            <person name="Martinez A.T."/>
            <person name="Grigoriev I.V."/>
        </authorList>
    </citation>
    <scope>NUCLEOTIDE SEQUENCE</scope>
    <source>
        <strain evidence="1">CBS 506.95</strain>
    </source>
</reference>